<sequence length="524" mass="58097">MTLVAGPRLARLALVVCCALLSGYQCWMLVQMFGEEPVSVVTSFTPWEDVVVPSVTVCGTPYEWQRYPFIFGLPLNSTVGQKLWHFGNQFHKGIPTCEPACRLQESVPYPGGRVEVGIGWWESWPSLSESTICHTLTPNVTWSQLAQAAGQRRFELKLKMNDEPSNCDYRLFVQPHRRPVMSSLGVRGVQQDLRVRSLCHDEVTSDLVSVKLISRIIDRESLNRAPCNPAKDYYYESCIMDCAHRQWAEREHCSTPEMLRDFPQLPECSQAVLRQLAQQDGSLAVNTTSCPCLPACRIRSFVADTGVEMSPVPSTRGDKEPLMVRVESASIAEEVTTERRSYRLPSLLSEMGGFVSLVLGVSVLSVVDMITEAIARTRIMQATEPKRTGTTEPKRTGTIGPDRSRTTTADHSWTTGPDHSWTTTADHSWTTGPDHSWTTTANHSWTTGPDHSWTTTANHSWTTAGPRDRTAAGPRDRTTAGPPPRAANPASPSPPLTKALRKLSAVRATRPGSELRANRRAKMA</sequence>
<feature type="compositionally biased region" description="Polar residues" evidence="13">
    <location>
        <begin position="406"/>
        <end position="427"/>
    </location>
</feature>
<dbReference type="PANTHER" id="PTHR11690">
    <property type="entry name" value="AMILORIDE-SENSITIVE SODIUM CHANNEL-RELATED"/>
    <property type="match status" value="1"/>
</dbReference>
<dbReference type="Gene3D" id="1.10.287.770">
    <property type="entry name" value="YojJ-like"/>
    <property type="match status" value="1"/>
</dbReference>
<dbReference type="EMBL" id="VIIS01001056">
    <property type="protein sequence ID" value="KAF0302456.1"/>
    <property type="molecule type" value="Genomic_DNA"/>
</dbReference>
<feature type="compositionally biased region" description="Basic and acidic residues" evidence="13">
    <location>
        <begin position="384"/>
        <end position="395"/>
    </location>
</feature>
<comment type="subcellular location">
    <subcellularLocation>
        <location evidence="1">Membrane</location>
        <topology evidence="1">Multi-pass membrane protein</topology>
    </subcellularLocation>
</comment>
<dbReference type="InterPro" id="IPR001873">
    <property type="entry name" value="ENaC"/>
</dbReference>
<evidence type="ECO:0000256" key="8">
    <source>
        <dbReference type="ARBA" id="ARBA00023065"/>
    </source>
</evidence>
<reference evidence="15 16" key="1">
    <citation type="submission" date="2019-07" db="EMBL/GenBank/DDBJ databases">
        <title>Draft genome assembly of a fouling barnacle, Amphibalanus amphitrite (Darwin, 1854): The first reference genome for Thecostraca.</title>
        <authorList>
            <person name="Kim W."/>
        </authorList>
    </citation>
    <scope>NUCLEOTIDE SEQUENCE [LARGE SCALE GENOMIC DNA]</scope>
    <source>
        <strain evidence="15">SNU_AA5</strain>
        <tissue evidence="15">Soma without cirri and trophi</tissue>
    </source>
</reference>
<dbReference type="PANTHER" id="PTHR11690:SF300">
    <property type="entry name" value="PICKPOCKET PROTEIN 19"/>
    <property type="match status" value="1"/>
</dbReference>
<keyword evidence="4 12" id="KW-0894">Sodium channel</keyword>
<evidence type="ECO:0000256" key="4">
    <source>
        <dbReference type="ARBA" id="ARBA00022461"/>
    </source>
</evidence>
<evidence type="ECO:0000256" key="9">
    <source>
        <dbReference type="ARBA" id="ARBA00023136"/>
    </source>
</evidence>
<keyword evidence="16" id="KW-1185">Reference proteome</keyword>
<evidence type="ECO:0000256" key="1">
    <source>
        <dbReference type="ARBA" id="ARBA00004141"/>
    </source>
</evidence>
<feature type="transmembrane region" description="Helical" evidence="14">
    <location>
        <begin position="12"/>
        <end position="30"/>
    </location>
</feature>
<comment type="caution">
    <text evidence="15">The sequence shown here is derived from an EMBL/GenBank/DDBJ whole genome shotgun (WGS) entry which is preliminary data.</text>
</comment>
<feature type="compositionally biased region" description="Pro residues" evidence="13">
    <location>
        <begin position="481"/>
        <end position="495"/>
    </location>
</feature>
<evidence type="ECO:0000256" key="7">
    <source>
        <dbReference type="ARBA" id="ARBA00023053"/>
    </source>
</evidence>
<feature type="compositionally biased region" description="Polar residues" evidence="13">
    <location>
        <begin position="448"/>
        <end position="463"/>
    </location>
</feature>
<feature type="region of interest" description="Disordered" evidence="13">
    <location>
        <begin position="448"/>
        <end position="524"/>
    </location>
</feature>
<evidence type="ECO:0000256" key="3">
    <source>
        <dbReference type="ARBA" id="ARBA00022448"/>
    </source>
</evidence>
<evidence type="ECO:0000256" key="12">
    <source>
        <dbReference type="RuleBase" id="RU000679"/>
    </source>
</evidence>
<protein>
    <submittedName>
        <fullName evidence="15">Uncharacterized protein</fullName>
    </submittedName>
</protein>
<feature type="compositionally biased region" description="Basic and acidic residues" evidence="13">
    <location>
        <begin position="466"/>
        <end position="478"/>
    </location>
</feature>
<evidence type="ECO:0000313" key="16">
    <source>
        <dbReference type="Proteomes" id="UP000440578"/>
    </source>
</evidence>
<keyword evidence="9 14" id="KW-0472">Membrane</keyword>
<keyword evidence="7" id="KW-0915">Sodium</keyword>
<organism evidence="15 16">
    <name type="scientific">Amphibalanus amphitrite</name>
    <name type="common">Striped barnacle</name>
    <name type="synonym">Balanus amphitrite</name>
    <dbReference type="NCBI Taxonomy" id="1232801"/>
    <lineage>
        <taxon>Eukaryota</taxon>
        <taxon>Metazoa</taxon>
        <taxon>Ecdysozoa</taxon>
        <taxon>Arthropoda</taxon>
        <taxon>Crustacea</taxon>
        <taxon>Multicrustacea</taxon>
        <taxon>Cirripedia</taxon>
        <taxon>Thoracica</taxon>
        <taxon>Thoracicalcarea</taxon>
        <taxon>Balanomorpha</taxon>
        <taxon>Balanoidea</taxon>
        <taxon>Balanidae</taxon>
        <taxon>Amphibalaninae</taxon>
        <taxon>Amphibalanus</taxon>
    </lineage>
</organism>
<proteinExistence type="inferred from homology"/>
<evidence type="ECO:0000313" key="15">
    <source>
        <dbReference type="EMBL" id="KAF0302456.1"/>
    </source>
</evidence>
<accession>A0A6A4W567</accession>
<evidence type="ECO:0000256" key="6">
    <source>
        <dbReference type="ARBA" id="ARBA00022989"/>
    </source>
</evidence>
<dbReference type="GO" id="GO:0005886">
    <property type="term" value="C:plasma membrane"/>
    <property type="evidence" value="ECO:0007669"/>
    <property type="project" value="TreeGrafter"/>
</dbReference>
<keyword evidence="10 12" id="KW-0739">Sodium transport</keyword>
<keyword evidence="3 12" id="KW-0813">Transport</keyword>
<evidence type="ECO:0000256" key="10">
    <source>
        <dbReference type="ARBA" id="ARBA00023201"/>
    </source>
</evidence>
<dbReference type="SUPFAM" id="SSF69349">
    <property type="entry name" value="Phage fibre proteins"/>
    <property type="match status" value="1"/>
</dbReference>
<keyword evidence="8 12" id="KW-0406">Ion transport</keyword>
<keyword evidence="6 14" id="KW-1133">Transmembrane helix</keyword>
<evidence type="ECO:0000256" key="13">
    <source>
        <dbReference type="SAM" id="MobiDB-lite"/>
    </source>
</evidence>
<comment type="similarity">
    <text evidence="2 12">Belongs to the amiloride-sensitive sodium channel (TC 1.A.6) family.</text>
</comment>
<dbReference type="AlphaFoldDB" id="A0A6A4W567"/>
<evidence type="ECO:0000256" key="14">
    <source>
        <dbReference type="SAM" id="Phobius"/>
    </source>
</evidence>
<keyword evidence="5 12" id="KW-0812">Transmembrane</keyword>
<evidence type="ECO:0000256" key="5">
    <source>
        <dbReference type="ARBA" id="ARBA00022692"/>
    </source>
</evidence>
<evidence type="ECO:0000256" key="2">
    <source>
        <dbReference type="ARBA" id="ARBA00007193"/>
    </source>
</evidence>
<feature type="region of interest" description="Disordered" evidence="13">
    <location>
        <begin position="381"/>
        <end position="427"/>
    </location>
</feature>
<evidence type="ECO:0000256" key="11">
    <source>
        <dbReference type="ARBA" id="ARBA00023303"/>
    </source>
</evidence>
<name>A0A6A4W567_AMPAM</name>
<gene>
    <name evidence="15" type="ORF">FJT64_025441</name>
</gene>
<dbReference type="Pfam" id="PF00858">
    <property type="entry name" value="ASC"/>
    <property type="match status" value="1"/>
</dbReference>
<keyword evidence="11 12" id="KW-0407">Ion channel</keyword>
<dbReference type="Proteomes" id="UP000440578">
    <property type="component" value="Unassembled WGS sequence"/>
</dbReference>
<dbReference type="GO" id="GO:0015280">
    <property type="term" value="F:ligand-gated sodium channel activity"/>
    <property type="evidence" value="ECO:0007669"/>
    <property type="project" value="TreeGrafter"/>
</dbReference>